<dbReference type="PANTHER" id="PTHR40079">
    <property type="entry name" value="MANNAN ENDO-1,4-BETA-MANNOSIDASE E-RELATED"/>
    <property type="match status" value="1"/>
</dbReference>
<evidence type="ECO:0000256" key="2">
    <source>
        <dbReference type="ARBA" id="ARBA00022801"/>
    </source>
</evidence>
<dbReference type="SUPFAM" id="SSF51445">
    <property type="entry name" value="(Trans)glycosidases"/>
    <property type="match status" value="1"/>
</dbReference>
<keyword evidence="7" id="KW-1185">Reference proteome</keyword>
<accession>A0A939LPW7</accession>
<dbReference type="InterPro" id="IPR022790">
    <property type="entry name" value="GH26_dom"/>
</dbReference>
<dbReference type="GO" id="GO:0016985">
    <property type="term" value="F:mannan endo-1,4-beta-mannosidase activity"/>
    <property type="evidence" value="ECO:0007669"/>
    <property type="project" value="InterPro"/>
</dbReference>
<evidence type="ECO:0000256" key="1">
    <source>
        <dbReference type="ARBA" id="ARBA00007754"/>
    </source>
</evidence>
<organism evidence="6 7">
    <name type="scientific">Actinotalea soli</name>
    <dbReference type="NCBI Taxonomy" id="2819234"/>
    <lineage>
        <taxon>Bacteria</taxon>
        <taxon>Bacillati</taxon>
        <taxon>Actinomycetota</taxon>
        <taxon>Actinomycetes</taxon>
        <taxon>Micrococcales</taxon>
        <taxon>Cellulomonadaceae</taxon>
        <taxon>Actinotalea</taxon>
    </lineage>
</organism>
<feature type="active site" description="Nucleophile" evidence="4">
    <location>
        <position position="220"/>
    </location>
</feature>
<feature type="domain" description="GH26" evidence="5">
    <location>
        <begin position="1"/>
        <end position="279"/>
    </location>
</feature>
<dbReference type="PRINTS" id="PR00739">
    <property type="entry name" value="GLHYDRLASE26"/>
</dbReference>
<comment type="caution">
    <text evidence="6">The sequence shown here is derived from an EMBL/GenBank/DDBJ whole genome shotgun (WGS) entry which is preliminary data.</text>
</comment>
<keyword evidence="2 4" id="KW-0378">Hydrolase</keyword>
<dbReference type="PANTHER" id="PTHR40079:SF4">
    <property type="entry name" value="GH26 DOMAIN-CONTAINING PROTEIN-RELATED"/>
    <property type="match status" value="1"/>
</dbReference>
<evidence type="ECO:0000259" key="5">
    <source>
        <dbReference type="PROSITE" id="PS51764"/>
    </source>
</evidence>
<dbReference type="Pfam" id="PF02156">
    <property type="entry name" value="Glyco_hydro_26"/>
    <property type="match status" value="1"/>
</dbReference>
<dbReference type="Proteomes" id="UP000664209">
    <property type="component" value="Unassembled WGS sequence"/>
</dbReference>
<evidence type="ECO:0000313" key="6">
    <source>
        <dbReference type="EMBL" id="MBO1752176.1"/>
    </source>
</evidence>
<dbReference type="Gene3D" id="3.20.20.80">
    <property type="entry name" value="Glycosidases"/>
    <property type="match status" value="1"/>
</dbReference>
<dbReference type="GO" id="GO:0006080">
    <property type="term" value="P:substituted mannan metabolic process"/>
    <property type="evidence" value="ECO:0007669"/>
    <property type="project" value="InterPro"/>
</dbReference>
<feature type="active site" description="Proton donor" evidence="4">
    <location>
        <position position="109"/>
    </location>
</feature>
<sequence>MPIGTTIPWGPLDTSALASRTAGWGATPSYLLWYTGFGEPADPAKLAAVRAAGAVPVITWEPWNYTRGPVQPEYAMDRVVAGDHDTYIREFARTLAADGGPVQLRFAHEMNGDWYPWAARVNGNDAADYVAAWKHVHGLFAEQGATNVTWVWSPNVVYPGATPLADLYPGDAFVDVVGVDGYNWGTSQSWSSWYTGSEIFAPTLDEVRALAPGKPILVAETASTELGGDKAAWITELFAYLAAQPDVVGLIWFDENKETDWRVDSSPSSAAAFREAAAG</sequence>
<dbReference type="PROSITE" id="PS51764">
    <property type="entry name" value="GH26"/>
    <property type="match status" value="1"/>
</dbReference>
<dbReference type="InterPro" id="IPR017853">
    <property type="entry name" value="GH"/>
</dbReference>
<evidence type="ECO:0000313" key="7">
    <source>
        <dbReference type="Proteomes" id="UP000664209"/>
    </source>
</evidence>
<dbReference type="AlphaFoldDB" id="A0A939LPW7"/>
<keyword evidence="3 4" id="KW-0326">Glycosidase</keyword>
<evidence type="ECO:0000256" key="4">
    <source>
        <dbReference type="PROSITE-ProRule" id="PRU01100"/>
    </source>
</evidence>
<name>A0A939LPW7_9CELL</name>
<dbReference type="EMBL" id="JAGEMK010000004">
    <property type="protein sequence ID" value="MBO1752176.1"/>
    <property type="molecule type" value="Genomic_DNA"/>
</dbReference>
<evidence type="ECO:0000256" key="3">
    <source>
        <dbReference type="ARBA" id="ARBA00023295"/>
    </source>
</evidence>
<reference evidence="6" key="1">
    <citation type="submission" date="2021-03" db="EMBL/GenBank/DDBJ databases">
        <title>Actinotalea soli sp. nov., isolated from soil.</title>
        <authorList>
            <person name="Ping W."/>
            <person name="Zhang J."/>
        </authorList>
    </citation>
    <scope>NUCLEOTIDE SEQUENCE</scope>
    <source>
        <strain evidence="6">BY-33</strain>
    </source>
</reference>
<dbReference type="InterPro" id="IPR000805">
    <property type="entry name" value="Glyco_hydro_26"/>
</dbReference>
<gene>
    <name evidence="6" type="ORF">J4G33_10220</name>
</gene>
<proteinExistence type="inferred from homology"/>
<protein>
    <submittedName>
        <fullName evidence="6">Beta-mannanase</fullName>
    </submittedName>
</protein>
<comment type="similarity">
    <text evidence="1 4">Belongs to the glycosyl hydrolase 26 family.</text>
</comment>